<evidence type="ECO:0000256" key="2">
    <source>
        <dbReference type="ARBA" id="ARBA00022701"/>
    </source>
</evidence>
<dbReference type="GO" id="GO:0007017">
    <property type="term" value="P:microtubule-based process"/>
    <property type="evidence" value="ECO:0007669"/>
    <property type="project" value="InterPro"/>
</dbReference>
<feature type="compositionally biased region" description="Polar residues" evidence="5">
    <location>
        <begin position="463"/>
        <end position="478"/>
    </location>
</feature>
<proteinExistence type="inferred from homology"/>
<evidence type="ECO:0000256" key="5">
    <source>
        <dbReference type="SAM" id="MobiDB-lite"/>
    </source>
</evidence>
<comment type="caution">
    <text evidence="7">The sequence shown here is derived from an EMBL/GenBank/DDBJ whole genome shotgun (WGS) entry which is preliminary data.</text>
</comment>
<keyword evidence="2" id="KW-0493">Microtubule</keyword>
<dbReference type="EMBL" id="CAJJDO010000113">
    <property type="protein sequence ID" value="CAD8196611.1"/>
    <property type="molecule type" value="Genomic_DNA"/>
</dbReference>
<dbReference type="AlphaFoldDB" id="A0A8S1X604"/>
<dbReference type="OrthoDB" id="303691at2759"/>
<dbReference type="FunFam" id="3.40.50.1440:FF:000037">
    <property type="entry name" value="Tubulin beta chain"/>
    <property type="match status" value="1"/>
</dbReference>
<name>A0A8S1X604_9CILI</name>
<dbReference type="InterPro" id="IPR013838">
    <property type="entry name" value="Beta-tubulin_BS"/>
</dbReference>
<evidence type="ECO:0000313" key="7">
    <source>
        <dbReference type="EMBL" id="CAD8196611.1"/>
    </source>
</evidence>
<dbReference type="GO" id="GO:0005874">
    <property type="term" value="C:microtubule"/>
    <property type="evidence" value="ECO:0007669"/>
    <property type="project" value="UniProtKB-KW"/>
</dbReference>
<feature type="compositionally biased region" description="Low complexity" evidence="5">
    <location>
        <begin position="566"/>
        <end position="596"/>
    </location>
</feature>
<dbReference type="InterPro" id="IPR018316">
    <property type="entry name" value="Tubulin/FtsZ_2-layer-sand-dom"/>
</dbReference>
<dbReference type="InterPro" id="IPR003008">
    <property type="entry name" value="Tubulin_FtsZ_GTPase"/>
</dbReference>
<dbReference type="InterPro" id="IPR000217">
    <property type="entry name" value="Tubulin"/>
</dbReference>
<feature type="region of interest" description="Disordered" evidence="5">
    <location>
        <begin position="436"/>
        <end position="490"/>
    </location>
</feature>
<evidence type="ECO:0000256" key="1">
    <source>
        <dbReference type="ARBA" id="ARBA00009636"/>
    </source>
</evidence>
<reference evidence="7" key="1">
    <citation type="submission" date="2021-01" db="EMBL/GenBank/DDBJ databases">
        <authorList>
            <consortium name="Genoscope - CEA"/>
            <person name="William W."/>
        </authorList>
    </citation>
    <scope>NUCLEOTIDE SEQUENCE</scope>
</reference>
<comment type="similarity">
    <text evidence="1">Belongs to the tubulin family.</text>
</comment>
<dbReference type="Pfam" id="PF00091">
    <property type="entry name" value="Tubulin"/>
    <property type="match status" value="1"/>
</dbReference>
<protein>
    <recommendedName>
        <fullName evidence="6">Tubulin/FtsZ GTPase domain-containing protein</fullName>
    </recommendedName>
</protein>
<feature type="region of interest" description="Disordered" evidence="5">
    <location>
        <begin position="508"/>
        <end position="608"/>
    </location>
</feature>
<dbReference type="PROSITE" id="PS00228">
    <property type="entry name" value="TUBULIN_B_AUTOREG"/>
    <property type="match status" value="1"/>
</dbReference>
<gene>
    <name evidence="7" type="ORF">PPENT_87.1.T1130055</name>
</gene>
<dbReference type="Pfam" id="PF03953">
    <property type="entry name" value="Tubulin_C"/>
    <property type="match status" value="1"/>
</dbReference>
<sequence>MREILSFHVGQAGVQMGNTAWELLCLEHGIQPDGSATSSQNLQVLFSESQTKTNVPRAAFFDEDPLTINQINKGPLKKVFNQNLIKLFKDNSSSIWPSKKIASYDQQDRSTRTAEEIIRKMLESADAASAIIIYHSLAGGFGSGFTCKLLQMLNEETAKTTKLTVSIIPSDKPNQQFTQPIVEPYNTLLTLPTLAEMSDFNILYDNAAMYRVCQNQLDFETPNYSHVNYMIAQSISSISQSIRFRGSKFVDFNDMRNNLITTPKQQFLWTSYSPFIQADQQHLKKPNLQDITESLFDDRGPLLSFNRLTHKYLAASLFFKGDCPLPELNYVMKQIKQSESITFAEGSQIAYQTSVSNVQPYTLTNYPFAKYNKAACMLAHSTGVLKNFQSLKKRFNSLYTKKAFVHWFVGQGLEEGLFREQADNLEEIIKLYEGHHGDDKPIQVQPKSDRKQEYGYKKEKQPKQQAQVKKTQDTVQVKRNQDQAPKANNLITTAKVEDNDNLENAYDKRAPAKVQQKPQTLSTNNQKQSNSLQSNRIQQQENIVNKPQQQEEIKIQAPQQDEDGALQLQEPQQQNDQFDQSNNLQNQQNDQNELQLGKIDVNDNQDEQ</sequence>
<evidence type="ECO:0000256" key="4">
    <source>
        <dbReference type="ARBA" id="ARBA00023134"/>
    </source>
</evidence>
<keyword evidence="3" id="KW-0547">Nucleotide-binding</keyword>
<dbReference type="PANTHER" id="PTHR11588">
    <property type="entry name" value="TUBULIN"/>
    <property type="match status" value="1"/>
</dbReference>
<accession>A0A8S1X604</accession>
<feature type="domain" description="Tubulin/FtsZ GTPase" evidence="6">
    <location>
        <begin position="42"/>
        <end position="246"/>
    </location>
</feature>
<dbReference type="SMART" id="SM00864">
    <property type="entry name" value="Tubulin"/>
    <property type="match status" value="1"/>
</dbReference>
<dbReference type="Proteomes" id="UP000689195">
    <property type="component" value="Unassembled WGS sequence"/>
</dbReference>
<feature type="compositionally biased region" description="Polar residues" evidence="5">
    <location>
        <begin position="536"/>
        <end position="548"/>
    </location>
</feature>
<feature type="compositionally biased region" description="Low complexity" evidence="5">
    <location>
        <begin position="519"/>
        <end position="535"/>
    </location>
</feature>
<dbReference type="GO" id="GO:0005525">
    <property type="term" value="F:GTP binding"/>
    <property type="evidence" value="ECO:0007669"/>
    <property type="project" value="UniProtKB-KW"/>
</dbReference>
<evidence type="ECO:0000313" key="8">
    <source>
        <dbReference type="Proteomes" id="UP000689195"/>
    </source>
</evidence>
<organism evidence="7 8">
    <name type="scientific">Paramecium pentaurelia</name>
    <dbReference type="NCBI Taxonomy" id="43138"/>
    <lineage>
        <taxon>Eukaryota</taxon>
        <taxon>Sar</taxon>
        <taxon>Alveolata</taxon>
        <taxon>Ciliophora</taxon>
        <taxon>Intramacronucleata</taxon>
        <taxon>Oligohymenophorea</taxon>
        <taxon>Peniculida</taxon>
        <taxon>Parameciidae</taxon>
        <taxon>Paramecium</taxon>
    </lineage>
</organism>
<keyword evidence="8" id="KW-1185">Reference proteome</keyword>
<evidence type="ECO:0000256" key="3">
    <source>
        <dbReference type="ARBA" id="ARBA00022741"/>
    </source>
</evidence>
<feature type="compositionally biased region" description="Basic and acidic residues" evidence="5">
    <location>
        <begin position="436"/>
        <end position="462"/>
    </location>
</feature>
<keyword evidence="4" id="KW-0342">GTP-binding</keyword>
<evidence type="ECO:0000259" key="6">
    <source>
        <dbReference type="SMART" id="SM00864"/>
    </source>
</evidence>